<dbReference type="Pfam" id="PF01075">
    <property type="entry name" value="Glyco_transf_9"/>
    <property type="match status" value="1"/>
</dbReference>
<reference evidence="3" key="1">
    <citation type="submission" date="2023-07" db="EMBL/GenBank/DDBJ databases">
        <title>A collection of bacterial strains from the Burkholderia cepacia Research Laboratory and Repository.</title>
        <authorList>
            <person name="Lipuma J."/>
            <person name="Spilker T."/>
            <person name="Caverly L."/>
        </authorList>
    </citation>
    <scope>NUCLEOTIDE SEQUENCE</scope>
    <source>
        <strain evidence="3">AU42020</strain>
    </source>
</reference>
<dbReference type="InterPro" id="IPR002201">
    <property type="entry name" value="Glyco_trans_9"/>
</dbReference>
<keyword evidence="4" id="KW-1185">Reference proteome</keyword>
<evidence type="ECO:0000313" key="3">
    <source>
        <dbReference type="EMBL" id="MDN7933104.1"/>
    </source>
</evidence>
<dbReference type="PANTHER" id="PTHR30160:SF1">
    <property type="entry name" value="LIPOPOLYSACCHARIDE 1,2-N-ACETYLGLUCOSAMINETRANSFERASE-RELATED"/>
    <property type="match status" value="1"/>
</dbReference>
<protein>
    <submittedName>
        <fullName evidence="3">Glycosyltransferase family 9 protein</fullName>
        <ecNumber evidence="3">2.4.-.-</ecNumber>
    </submittedName>
</protein>
<comment type="caution">
    <text evidence="3">The sequence shown here is derived from an EMBL/GenBank/DDBJ whole genome shotgun (WGS) entry which is preliminary data.</text>
</comment>
<organism evidence="3 4">
    <name type="scientific">Burkholderia metallica</name>
    <dbReference type="NCBI Taxonomy" id="488729"/>
    <lineage>
        <taxon>Bacteria</taxon>
        <taxon>Pseudomonadati</taxon>
        <taxon>Pseudomonadota</taxon>
        <taxon>Betaproteobacteria</taxon>
        <taxon>Burkholderiales</taxon>
        <taxon>Burkholderiaceae</taxon>
        <taxon>Burkholderia</taxon>
        <taxon>Burkholderia cepacia complex</taxon>
    </lineage>
</organism>
<proteinExistence type="predicted"/>
<keyword evidence="2 3" id="KW-0808">Transferase</keyword>
<accession>A0ABT8PD84</accession>
<dbReference type="CDD" id="cd03789">
    <property type="entry name" value="GT9_LPS_heptosyltransferase"/>
    <property type="match status" value="1"/>
</dbReference>
<dbReference type="Gene3D" id="3.40.50.2000">
    <property type="entry name" value="Glycogen Phosphorylase B"/>
    <property type="match status" value="2"/>
</dbReference>
<dbReference type="GO" id="GO:0016757">
    <property type="term" value="F:glycosyltransferase activity"/>
    <property type="evidence" value="ECO:0007669"/>
    <property type="project" value="UniProtKB-KW"/>
</dbReference>
<dbReference type="EC" id="2.4.-.-" evidence="3"/>
<dbReference type="InterPro" id="IPR051199">
    <property type="entry name" value="LPS_LOS_Heptosyltrfase"/>
</dbReference>
<name>A0ABT8PD84_9BURK</name>
<dbReference type="Proteomes" id="UP001171606">
    <property type="component" value="Unassembled WGS sequence"/>
</dbReference>
<dbReference type="EMBL" id="JAUJSQ010000006">
    <property type="protein sequence ID" value="MDN7933104.1"/>
    <property type="molecule type" value="Genomic_DNA"/>
</dbReference>
<keyword evidence="1 3" id="KW-0328">Glycosyltransferase</keyword>
<evidence type="ECO:0000256" key="1">
    <source>
        <dbReference type="ARBA" id="ARBA00022676"/>
    </source>
</evidence>
<evidence type="ECO:0000256" key="2">
    <source>
        <dbReference type="ARBA" id="ARBA00022679"/>
    </source>
</evidence>
<evidence type="ECO:0000313" key="4">
    <source>
        <dbReference type="Proteomes" id="UP001171606"/>
    </source>
</evidence>
<dbReference type="SUPFAM" id="SSF53756">
    <property type="entry name" value="UDP-Glycosyltransferase/glycogen phosphorylase"/>
    <property type="match status" value="1"/>
</dbReference>
<gene>
    <name evidence="3" type="ORF">QZM52_17605</name>
</gene>
<dbReference type="RefSeq" id="WP_301755873.1">
    <property type="nucleotide sequence ID" value="NZ_JAUJSQ010000006.1"/>
</dbReference>
<sequence>MTSNPADFDFDLVRGPRRIVVFRALQLGDMLCAVPALRALRHGEPDARITLIGLPWAREFASRFSDYIDGFIAFPGAPGLDEQPVPDAAAREAFVAECRARDFDLAIQLHGSGTHTNAIVASLGATRTAGFMPADGGATPLDCTLVWHDGEPEVARYLALMRKLGYAERGDFLEFPLGGLDDALWQVLCDEHALEPGRYVIVHPGARMASRRWPVERFALAARQLADEDWQIVLTGTRAEMALAGAFAEHLARPCVNLCGRTPLGALAALIGRARLLLCNDTGVARVAAALGTPSVVVACGSDTTRWAPPDGERHRVLANYPACRPCMFDTCPHGHECATAIGVGDVIERAGELLAQEARHVT</sequence>
<dbReference type="PANTHER" id="PTHR30160">
    <property type="entry name" value="TETRAACYLDISACCHARIDE 4'-KINASE-RELATED"/>
    <property type="match status" value="1"/>
</dbReference>